<feature type="compositionally biased region" description="Acidic residues" evidence="1">
    <location>
        <begin position="105"/>
        <end position="115"/>
    </location>
</feature>
<name>A0A1H5TSG7_9ACTN</name>
<dbReference type="OrthoDB" id="4252727at2"/>
<evidence type="ECO:0000313" key="4">
    <source>
        <dbReference type="Proteomes" id="UP000236754"/>
    </source>
</evidence>
<feature type="region of interest" description="Disordered" evidence="1">
    <location>
        <begin position="27"/>
        <end position="68"/>
    </location>
</feature>
<gene>
    <name evidence="3" type="ORF">SAMN05216223_101613</name>
</gene>
<feature type="chain" id="PRO_5038785120" description="PknH-like extracellular domain-containing protein" evidence="2">
    <location>
        <begin position="23"/>
        <end position="256"/>
    </location>
</feature>
<sequence length="256" mass="25486">MWGIRKTVASAGAVVVCAAALAACNDDTTASPSPSSSATSASASGSAAPSSAPAAPSSPATSAPGAVPGSAQLKALLPTASTAPSGWKVEADEESDSDGAAQDPGDPELPTDDCNDAMTGGQPQDLTSDYSAAFASIPLTDPQLGESYVVFNSYQPGDAVKQMADVRAVARRCASYTGKAGSGKGIKITASVTTVPGLGDDAFELKVTPKGDYVGNDTILVRSGDTVMALDEDLATGQPFPLAPIAKHLAAPLLKS</sequence>
<evidence type="ECO:0000256" key="1">
    <source>
        <dbReference type="SAM" id="MobiDB-lite"/>
    </source>
</evidence>
<evidence type="ECO:0008006" key="5">
    <source>
        <dbReference type="Google" id="ProtNLM"/>
    </source>
</evidence>
<keyword evidence="4" id="KW-1185">Reference proteome</keyword>
<dbReference type="PROSITE" id="PS51257">
    <property type="entry name" value="PROKAR_LIPOPROTEIN"/>
    <property type="match status" value="1"/>
</dbReference>
<accession>A0A1H5TSG7</accession>
<keyword evidence="2" id="KW-0732">Signal</keyword>
<dbReference type="AlphaFoldDB" id="A0A1H5TSG7"/>
<dbReference type="Proteomes" id="UP000236754">
    <property type="component" value="Unassembled WGS sequence"/>
</dbReference>
<proteinExistence type="predicted"/>
<feature type="signal peptide" evidence="2">
    <location>
        <begin position="1"/>
        <end position="22"/>
    </location>
</feature>
<reference evidence="3 4" key="1">
    <citation type="submission" date="2016-10" db="EMBL/GenBank/DDBJ databases">
        <authorList>
            <person name="de Groot N.N."/>
        </authorList>
    </citation>
    <scope>NUCLEOTIDE SEQUENCE [LARGE SCALE GENOMIC DNA]</scope>
    <source>
        <strain evidence="3 4">CGMCC 4.2023</strain>
    </source>
</reference>
<dbReference type="EMBL" id="FNVU01000001">
    <property type="protein sequence ID" value="SEF65021.1"/>
    <property type="molecule type" value="Genomic_DNA"/>
</dbReference>
<protein>
    <recommendedName>
        <fullName evidence="5">PknH-like extracellular domain-containing protein</fullName>
    </recommendedName>
</protein>
<evidence type="ECO:0000313" key="3">
    <source>
        <dbReference type="EMBL" id="SEF65021.1"/>
    </source>
</evidence>
<dbReference type="RefSeq" id="WP_160144970.1">
    <property type="nucleotide sequence ID" value="NZ_FNVU01000001.1"/>
</dbReference>
<feature type="region of interest" description="Disordered" evidence="1">
    <location>
        <begin position="81"/>
        <end position="127"/>
    </location>
</feature>
<evidence type="ECO:0000256" key="2">
    <source>
        <dbReference type="SAM" id="SignalP"/>
    </source>
</evidence>
<organism evidence="3 4">
    <name type="scientific">Actinacidiphila yanglinensis</name>
    <dbReference type="NCBI Taxonomy" id="310779"/>
    <lineage>
        <taxon>Bacteria</taxon>
        <taxon>Bacillati</taxon>
        <taxon>Actinomycetota</taxon>
        <taxon>Actinomycetes</taxon>
        <taxon>Kitasatosporales</taxon>
        <taxon>Streptomycetaceae</taxon>
        <taxon>Actinacidiphila</taxon>
    </lineage>
</organism>